<feature type="transmembrane region" description="Helical" evidence="1">
    <location>
        <begin position="36"/>
        <end position="55"/>
    </location>
</feature>
<evidence type="ECO:0000313" key="3">
    <source>
        <dbReference type="Proteomes" id="UP000483432"/>
    </source>
</evidence>
<sequence length="61" mass="6448">MMYVGSIVAMTLVLPGIRWAFISAFSKGVASIDAIQTQLLAGMMAVAGTIAVMSMRVSRII</sequence>
<dbReference type="AlphaFoldDB" id="A0A7C9KAG8"/>
<name>A0A7C9KAG8_9PROT</name>
<keyword evidence="1" id="KW-1133">Transmembrane helix</keyword>
<gene>
    <name evidence="2" type="ORF">GZ085_05555</name>
</gene>
<protein>
    <submittedName>
        <fullName evidence="2">Uncharacterized protein</fullName>
    </submittedName>
</protein>
<dbReference type="Proteomes" id="UP000483432">
    <property type="component" value="Unassembled WGS sequence"/>
</dbReference>
<evidence type="ECO:0000313" key="2">
    <source>
        <dbReference type="EMBL" id="NDP47852.1"/>
    </source>
</evidence>
<accession>A0A7C9KAG8</accession>
<keyword evidence="1" id="KW-0472">Membrane</keyword>
<dbReference type="EMBL" id="JAAFGW010000061">
    <property type="protein sequence ID" value="NDP47852.1"/>
    <property type="molecule type" value="Genomic_DNA"/>
</dbReference>
<keyword evidence="1" id="KW-0812">Transmembrane</keyword>
<proteinExistence type="predicted"/>
<comment type="caution">
    <text evidence="2">The sequence shown here is derived from an EMBL/GenBank/DDBJ whole genome shotgun (WGS) entry which is preliminary data.</text>
</comment>
<evidence type="ECO:0000256" key="1">
    <source>
        <dbReference type="SAM" id="Phobius"/>
    </source>
</evidence>
<organism evidence="2 3">
    <name type="scientific">Sulfuriferula multivorans</name>
    <dbReference type="NCBI Taxonomy" id="1559896"/>
    <lineage>
        <taxon>Bacteria</taxon>
        <taxon>Pseudomonadati</taxon>
        <taxon>Pseudomonadota</taxon>
        <taxon>Betaproteobacteria</taxon>
        <taxon>Nitrosomonadales</taxon>
        <taxon>Sulfuricellaceae</taxon>
        <taxon>Sulfuriferula</taxon>
    </lineage>
</organism>
<reference evidence="2 3" key="1">
    <citation type="submission" date="2019-09" db="EMBL/GenBank/DDBJ databases">
        <title>H2 Metabolism Revealed by Metagenomic Analysis in Subglacial Sediment of East Antarctica.</title>
        <authorList>
            <person name="Yang Z."/>
            <person name="Zhang Y."/>
            <person name="Lv Y."/>
            <person name="Yan W."/>
            <person name="Xiao X."/>
            <person name="Sun B."/>
            <person name="Ma H."/>
        </authorList>
    </citation>
    <scope>NUCLEOTIDE SEQUENCE [LARGE SCALE GENOMIC DNA]</scope>
    <source>
        <strain evidence="2">Bin2_2</strain>
    </source>
</reference>